<dbReference type="KEGG" id="vg:26519113"/>
<gene>
    <name evidence="2" type="primary">dexA</name>
</gene>
<dbReference type="InterPro" id="IPR012337">
    <property type="entry name" value="RNaseH-like_sf"/>
</dbReference>
<dbReference type="Pfam" id="PF16473">
    <property type="entry name" value="Rv2179c-like"/>
    <property type="match status" value="1"/>
</dbReference>
<keyword evidence="2" id="KW-0540">Nuclease</keyword>
<keyword evidence="2" id="KW-0269">Exonuclease</keyword>
<accession>A0A0B6VSK6</accession>
<dbReference type="InterPro" id="IPR036397">
    <property type="entry name" value="RNaseH_sf"/>
</dbReference>
<sequence length="228" mass="25873">MKDIIIDFETFGNVSKAAVIDLAVIAFDPDPTKVESFNTIASRGKRIKFKLAPQKGQRLFGKSTIKWWKDQSEEAKKNLAPTDEDVTTLEGIQQFLDYCRENDVDAWKSQAWCRGMSFDFPILVDLIRDIERYNGVAEDEIDTFALEPVKFWNQRDIRTAIEAYSMVRGLSTTPLRNGDLDGFVAHDSIHDCAKDILMLKYAQRYALGLEDCPEGDEVDPRSLPVGRG</sequence>
<dbReference type="OrthoDB" id="13707at10239"/>
<dbReference type="Gene3D" id="3.30.420.10">
    <property type="entry name" value="Ribonuclease H-like superfamily/Ribonuclease H"/>
    <property type="match status" value="1"/>
</dbReference>
<feature type="domain" description="3'-5' exoribonuclease Rv2179c-like" evidence="1">
    <location>
        <begin position="3"/>
        <end position="191"/>
    </location>
</feature>
<organism evidence="2 3">
    <name type="scientific">Edwardsiella phage PEi20</name>
    <dbReference type="NCBI Taxonomy" id="1608310"/>
    <lineage>
        <taxon>Viruses</taxon>
        <taxon>Duplodnaviria</taxon>
        <taxon>Heunggongvirae</taxon>
        <taxon>Uroviricota</taxon>
        <taxon>Caudoviricetes</taxon>
        <taxon>Pantevenvirales</taxon>
        <taxon>Straboviridae</taxon>
        <taxon>Tevenvirinae</taxon>
        <taxon>Kanagawavirus</taxon>
        <taxon>Kanagawavirus pei20</taxon>
    </lineage>
</organism>
<reference evidence="2 3" key="1">
    <citation type="submission" date="2015-02" db="EMBL/GenBank/DDBJ databases">
        <title>Complete genome sequences of Edwardsiella bacteriophages, PEi20 and PEi26.</title>
        <authorList>
            <person name="Yasuike M."/>
            <person name="Nishiki I."/>
            <person name="Iwasaki Y."/>
            <person name="Nakamura Y."/>
            <person name="Fujiwara A."/>
            <person name="Hassan E.S."/>
            <person name="Mahmoud M.M."/>
            <person name="Kawato Y."/>
            <person name="Nagai S."/>
            <person name="Kobayashi T."/>
            <person name="Ototake M."/>
            <person name="Nakai T."/>
        </authorList>
    </citation>
    <scope>NUCLEOTIDE SEQUENCE [LARGE SCALE GENOMIC DNA]</scope>
</reference>
<keyword evidence="3" id="KW-1185">Reference proteome</keyword>
<name>A0A0B6VSK6_9CAUD</name>
<dbReference type="InterPro" id="IPR033390">
    <property type="entry name" value="Rv2179c-like"/>
</dbReference>
<protein>
    <submittedName>
        <fullName evidence="2">Exonuclease A</fullName>
    </submittedName>
</protein>
<dbReference type="EMBL" id="AP014714">
    <property type="protein sequence ID" value="BAQ22665.1"/>
    <property type="molecule type" value="Genomic_DNA"/>
</dbReference>
<evidence type="ECO:0000259" key="1">
    <source>
        <dbReference type="Pfam" id="PF16473"/>
    </source>
</evidence>
<dbReference type="SUPFAM" id="SSF53098">
    <property type="entry name" value="Ribonuclease H-like"/>
    <property type="match status" value="1"/>
</dbReference>
<keyword evidence="2" id="KW-0378">Hydrolase</keyword>
<evidence type="ECO:0000313" key="2">
    <source>
        <dbReference type="EMBL" id="BAQ22665.1"/>
    </source>
</evidence>
<dbReference type="GO" id="GO:0004527">
    <property type="term" value="F:exonuclease activity"/>
    <property type="evidence" value="ECO:0007669"/>
    <property type="project" value="UniProtKB-KW"/>
</dbReference>
<dbReference type="GeneID" id="26519113"/>
<dbReference type="Proteomes" id="UP000204657">
    <property type="component" value="Segment"/>
</dbReference>
<dbReference type="RefSeq" id="YP_009190173.1">
    <property type="nucleotide sequence ID" value="NC_028683.1"/>
</dbReference>
<dbReference type="GO" id="GO:0003676">
    <property type="term" value="F:nucleic acid binding"/>
    <property type="evidence" value="ECO:0007669"/>
    <property type="project" value="InterPro"/>
</dbReference>
<evidence type="ECO:0000313" key="3">
    <source>
        <dbReference type="Proteomes" id="UP000204657"/>
    </source>
</evidence>
<proteinExistence type="predicted"/>